<evidence type="ECO:0000259" key="2">
    <source>
        <dbReference type="PROSITE" id="PS50003"/>
    </source>
</evidence>
<feature type="compositionally biased region" description="Polar residues" evidence="1">
    <location>
        <begin position="54"/>
        <end position="63"/>
    </location>
</feature>
<dbReference type="GO" id="GO:0005737">
    <property type="term" value="C:cytoplasm"/>
    <property type="evidence" value="ECO:0007669"/>
    <property type="project" value="TreeGrafter"/>
</dbReference>
<dbReference type="AlphaFoldDB" id="A0A7S4HXI2"/>
<feature type="compositionally biased region" description="Low complexity" evidence="1">
    <location>
        <begin position="890"/>
        <end position="911"/>
    </location>
</feature>
<evidence type="ECO:0000256" key="1">
    <source>
        <dbReference type="SAM" id="MobiDB-lite"/>
    </source>
</evidence>
<feature type="compositionally biased region" description="Polar residues" evidence="1">
    <location>
        <begin position="478"/>
        <end position="491"/>
    </location>
</feature>
<dbReference type="SMART" id="SM00233">
    <property type="entry name" value="PH"/>
    <property type="match status" value="1"/>
</dbReference>
<feature type="region of interest" description="Disordered" evidence="1">
    <location>
        <begin position="862"/>
        <end position="922"/>
    </location>
</feature>
<feature type="region of interest" description="Disordered" evidence="1">
    <location>
        <begin position="1"/>
        <end position="39"/>
    </location>
</feature>
<sequence>MEHEQQQQQQTVGDGFTSQQRPQQEFEPEGETGSTTRAAGAVLSDAAVVASRTLAGSVSSNKVPTKAGGGGCGGSLSGTAPSSPKRASVGSSGSAGGQPASPGKRQSASSMAAAPRIGAPLPPAPRASGVGPELLQSSPRKLTGGGSSWRVPERQKSVSESDMVAAMAECGSEAPSPLKSAECGDVSRSMSVPGIPSEAVEVALLAATAPTTGPTNRPNLAHDMPLAPRLNNSVQPSHSSLPNPASSAPSSATSTPVLQPLRIPSVLTVGALPPHLSPPLVTSATATTTACSPASNPVSPSASMGGNQAAGTGPVACPSLPSLPQPVAQDGVVLGVEALERQQAELERKRLQAASDAQVAAKAEAERQRVMAQAQHLEQMQREAAHAQAAVQHHQRSRTQSLAMAQAPPSSRLPPRSTSTPLMTGRAEAGPQDDDTAPSSTCPQPPTGEGTRNHPRRTSSFGRFLKTPLKQLRQSSSFIGESEQGAPSTNKHGSEALVVPPKDTGGLLEVEGLWQEDEVKPLVYGYLRKLGRNGQWQKRWFETDGMHLTYYKSRKRTKVLASLDLCHVGAIQIDNTDPSGCTFTIEVADRPYFLSATSEPLCKHWVINLNRVKEARCQVGGFQLVEPRFHHGDAAGADGTDRERTESDECMAPRVVMVANRTRTRAMAPSETEDAMLEMLRQSEEKKADEDAIPLGMNVGGGGVDTAAGGVPPHRASSAPPLLQDQGEQMDATIAAGGGVVVEGAGQGQQQAVVRTNSPRLNLPVLARWHKRRNTLTKLSLRLLRWARSMKTSSNCIGDEDVVMGSPVHPPGRPAGDESFGEHGPSSQPGTHDATDTSDSSQRLPSVGASFSFEGGHAEWINKEKQKHLQSSRMHSGDADKDGASERMIQSVASGGSASVAVQSAATAGEGYESEEETRELS</sequence>
<feature type="region of interest" description="Disordered" evidence="1">
    <location>
        <begin position="289"/>
        <end position="310"/>
    </location>
</feature>
<dbReference type="InterPro" id="IPR001849">
    <property type="entry name" value="PH_domain"/>
</dbReference>
<dbReference type="Gene3D" id="2.30.29.30">
    <property type="entry name" value="Pleckstrin-homology domain (PH domain)/Phosphotyrosine-binding domain (PTB)"/>
    <property type="match status" value="1"/>
</dbReference>
<dbReference type="GO" id="GO:0005547">
    <property type="term" value="F:phosphatidylinositol-3,4,5-trisphosphate binding"/>
    <property type="evidence" value="ECO:0007669"/>
    <property type="project" value="TreeGrafter"/>
</dbReference>
<dbReference type="SUPFAM" id="SSF50729">
    <property type="entry name" value="PH domain-like"/>
    <property type="match status" value="1"/>
</dbReference>
<gene>
    <name evidence="3" type="ORF">OAUR00152_LOCUS4945</name>
</gene>
<dbReference type="PANTHER" id="PTHR45899:SF2">
    <property type="entry name" value="RHO GTPASE ACTIVATING PROTEIN AT 15B, ISOFORM C"/>
    <property type="match status" value="1"/>
</dbReference>
<protein>
    <recommendedName>
        <fullName evidence="2">PH domain-containing protein</fullName>
    </recommendedName>
</protein>
<feature type="region of interest" description="Disordered" evidence="1">
    <location>
        <begin position="52"/>
        <end position="190"/>
    </location>
</feature>
<feature type="compositionally biased region" description="Basic and acidic residues" evidence="1">
    <location>
        <begin position="875"/>
        <end position="885"/>
    </location>
</feature>
<dbReference type="PANTHER" id="PTHR45899">
    <property type="entry name" value="RHO GTPASE ACTIVATING PROTEIN AT 15B, ISOFORM C"/>
    <property type="match status" value="1"/>
</dbReference>
<dbReference type="Pfam" id="PF00169">
    <property type="entry name" value="PH"/>
    <property type="match status" value="1"/>
</dbReference>
<dbReference type="PROSITE" id="PS50003">
    <property type="entry name" value="PH_DOMAIN"/>
    <property type="match status" value="1"/>
</dbReference>
<feature type="domain" description="PH" evidence="2">
    <location>
        <begin position="520"/>
        <end position="614"/>
    </location>
</feature>
<reference evidence="3" key="1">
    <citation type="submission" date="2021-01" db="EMBL/GenBank/DDBJ databases">
        <authorList>
            <person name="Corre E."/>
            <person name="Pelletier E."/>
            <person name="Niang G."/>
            <person name="Scheremetjew M."/>
            <person name="Finn R."/>
            <person name="Kale V."/>
            <person name="Holt S."/>
            <person name="Cochrane G."/>
            <person name="Meng A."/>
            <person name="Brown T."/>
            <person name="Cohen L."/>
        </authorList>
    </citation>
    <scope>NUCLEOTIDE SEQUENCE</scope>
    <source>
        <strain evidence="3">Isolate 1302-5</strain>
    </source>
</reference>
<feature type="compositionally biased region" description="Low complexity" evidence="1">
    <location>
        <begin position="408"/>
        <end position="422"/>
    </location>
</feature>
<feature type="compositionally biased region" description="Low complexity" evidence="1">
    <location>
        <begin position="289"/>
        <end position="303"/>
    </location>
</feature>
<evidence type="ECO:0000313" key="3">
    <source>
        <dbReference type="EMBL" id="CAE2212155.1"/>
    </source>
</evidence>
<dbReference type="EMBL" id="HBKQ01007348">
    <property type="protein sequence ID" value="CAE2212155.1"/>
    <property type="molecule type" value="Transcribed_RNA"/>
</dbReference>
<feature type="region of interest" description="Disordered" evidence="1">
    <location>
        <begin position="797"/>
        <end position="849"/>
    </location>
</feature>
<feature type="compositionally biased region" description="Acidic residues" evidence="1">
    <location>
        <begin position="912"/>
        <end position="922"/>
    </location>
</feature>
<feature type="region of interest" description="Disordered" evidence="1">
    <location>
        <begin position="210"/>
        <end position="256"/>
    </location>
</feature>
<feature type="compositionally biased region" description="Low complexity" evidence="1">
    <location>
        <begin position="1"/>
        <end position="10"/>
    </location>
</feature>
<feature type="compositionally biased region" description="Low complexity" evidence="1">
    <location>
        <begin position="87"/>
        <end position="103"/>
    </location>
</feature>
<name>A0A7S4HXI2_9STRA</name>
<feature type="region of interest" description="Disordered" evidence="1">
    <location>
        <begin position="370"/>
        <end position="466"/>
    </location>
</feature>
<feature type="compositionally biased region" description="Gly residues" evidence="1">
    <location>
        <begin position="67"/>
        <end position="76"/>
    </location>
</feature>
<feature type="compositionally biased region" description="Low complexity" evidence="1">
    <location>
        <begin position="236"/>
        <end position="256"/>
    </location>
</feature>
<proteinExistence type="predicted"/>
<feature type="region of interest" description="Disordered" evidence="1">
    <location>
        <begin position="478"/>
        <end position="497"/>
    </location>
</feature>
<dbReference type="InterPro" id="IPR052227">
    <property type="entry name" value="Arf-Rho-GAP_ANK-PH_domain"/>
</dbReference>
<accession>A0A7S4HXI2</accession>
<dbReference type="InterPro" id="IPR011993">
    <property type="entry name" value="PH-like_dom_sf"/>
</dbReference>
<organism evidence="3">
    <name type="scientific">Odontella aurita</name>
    <dbReference type="NCBI Taxonomy" id="265563"/>
    <lineage>
        <taxon>Eukaryota</taxon>
        <taxon>Sar</taxon>
        <taxon>Stramenopiles</taxon>
        <taxon>Ochrophyta</taxon>
        <taxon>Bacillariophyta</taxon>
        <taxon>Mediophyceae</taxon>
        <taxon>Biddulphiophycidae</taxon>
        <taxon>Eupodiscales</taxon>
        <taxon>Odontellaceae</taxon>
        <taxon>Odontella</taxon>
    </lineage>
</organism>